<keyword evidence="5" id="KW-0573">Peptidoglycan synthesis</keyword>
<evidence type="ECO:0000256" key="3">
    <source>
        <dbReference type="ARBA" id="ARBA00022692"/>
    </source>
</evidence>
<evidence type="ECO:0000256" key="2">
    <source>
        <dbReference type="ARBA" id="ARBA00022475"/>
    </source>
</evidence>
<evidence type="ECO:0000313" key="10">
    <source>
        <dbReference type="Proteomes" id="UP000537775"/>
    </source>
</evidence>
<evidence type="ECO:0000256" key="7">
    <source>
        <dbReference type="ARBA" id="ARBA00023136"/>
    </source>
</evidence>
<dbReference type="GO" id="GO:0008360">
    <property type="term" value="P:regulation of cell shape"/>
    <property type="evidence" value="ECO:0007669"/>
    <property type="project" value="UniProtKB-KW"/>
</dbReference>
<gene>
    <name evidence="9" type="ORF">HD594_000623</name>
</gene>
<keyword evidence="2" id="KW-1003">Cell membrane</keyword>
<evidence type="ECO:0000256" key="8">
    <source>
        <dbReference type="SAM" id="Phobius"/>
    </source>
</evidence>
<sequence length="534" mass="55316">MSGIGRASVLIGAGTVVSRVTGLLRSVVLVAAIGSVGSRAGDAFGLANQLPNIVYAIISAGLLSAVVVPQIVKAAAHSDGGSAFVSKLFTLGTVVLLATATLATIGAPWLVQLYGPEFAPDQIALATAFAYWCLPQILFYGLYALVGEALNARRVYGPFTWAPIVNNIVSIAGFVVFIVVFGGPVTEVADWTPGMIALLAGTATGGIVLQAIVLLLFWRRADLPVRPDFRWRGVGLNHIGQLAGWTFLMVIAGQIAGLVQSRVLSGASGSGPATLASQNAWLLFMLPYSIIVLSIGTPYFTQLSEHASAGRDDEVRGDIARSIRTLGLFIVVATAALAAAAVPASRIFTNSAEQAHQAAPVLLCFLVSLIPLSVLFVIQRTFYAYDDTRTPFYFTLVQAALVIVTALIASAVAPVEQLAAAIALGQSISSTVQVVIATWLLDRRLGGIGTASWTLALGRFALAAIPAGLAGYGGYLLLGGDTGWTVSGPLLGAVGAGIIGLVVLAVYIGLLALLRAPELGPALTLARRVLPPRG</sequence>
<feature type="transmembrane region" description="Helical" evidence="8">
    <location>
        <begin position="357"/>
        <end position="378"/>
    </location>
</feature>
<comment type="caution">
    <text evidence="9">The sequence shown here is derived from an EMBL/GenBank/DDBJ whole genome shotgun (WGS) entry which is preliminary data.</text>
</comment>
<evidence type="ECO:0000256" key="5">
    <source>
        <dbReference type="ARBA" id="ARBA00022984"/>
    </source>
</evidence>
<feature type="transmembrane region" description="Helical" evidence="8">
    <location>
        <begin position="280"/>
        <end position="301"/>
    </location>
</feature>
<feature type="transmembrane region" description="Helical" evidence="8">
    <location>
        <begin position="418"/>
        <end position="441"/>
    </location>
</feature>
<feature type="transmembrane region" description="Helical" evidence="8">
    <location>
        <begin position="88"/>
        <end position="111"/>
    </location>
</feature>
<proteinExistence type="predicted"/>
<dbReference type="GO" id="GO:0015648">
    <property type="term" value="F:lipid-linked peptidoglycan transporter activity"/>
    <property type="evidence" value="ECO:0007669"/>
    <property type="project" value="TreeGrafter"/>
</dbReference>
<protein>
    <submittedName>
        <fullName evidence="9">Putative peptidoglycan lipid II flippase</fullName>
    </submittedName>
</protein>
<dbReference type="PANTHER" id="PTHR47019">
    <property type="entry name" value="LIPID II FLIPPASE MURJ"/>
    <property type="match status" value="1"/>
</dbReference>
<evidence type="ECO:0000256" key="4">
    <source>
        <dbReference type="ARBA" id="ARBA00022960"/>
    </source>
</evidence>
<keyword evidence="4" id="KW-0133">Cell shape</keyword>
<comment type="subcellular location">
    <subcellularLocation>
        <location evidence="1">Cell membrane</location>
        <topology evidence="1">Multi-pass membrane protein</topology>
    </subcellularLocation>
</comment>
<dbReference type="GO" id="GO:0005886">
    <property type="term" value="C:plasma membrane"/>
    <property type="evidence" value="ECO:0007669"/>
    <property type="project" value="UniProtKB-SubCell"/>
</dbReference>
<keyword evidence="3 8" id="KW-0812">Transmembrane</keyword>
<feature type="transmembrane region" description="Helical" evidence="8">
    <location>
        <begin position="390"/>
        <end position="412"/>
    </location>
</feature>
<feature type="transmembrane region" description="Helical" evidence="8">
    <location>
        <begin position="239"/>
        <end position="260"/>
    </location>
</feature>
<feature type="transmembrane region" description="Helical" evidence="8">
    <location>
        <begin position="53"/>
        <end position="76"/>
    </location>
</feature>
<accession>A0A7X0FNI7</accession>
<dbReference type="GO" id="GO:0009252">
    <property type="term" value="P:peptidoglycan biosynthetic process"/>
    <property type="evidence" value="ECO:0007669"/>
    <property type="project" value="UniProtKB-KW"/>
</dbReference>
<reference evidence="9 10" key="1">
    <citation type="submission" date="2020-08" db="EMBL/GenBank/DDBJ databases">
        <title>Sequencing the genomes of 1000 actinobacteria strains.</title>
        <authorList>
            <person name="Klenk H.-P."/>
        </authorList>
    </citation>
    <scope>NUCLEOTIDE SEQUENCE [LARGE SCALE GENOMIC DNA]</scope>
    <source>
        <strain evidence="9 10">DSM 12511</strain>
    </source>
</reference>
<evidence type="ECO:0000313" key="9">
    <source>
        <dbReference type="EMBL" id="MBB6390310.1"/>
    </source>
</evidence>
<feature type="transmembrane region" description="Helical" evidence="8">
    <location>
        <begin position="123"/>
        <end position="146"/>
    </location>
</feature>
<organism evidence="9 10">
    <name type="scientific">Microbacterium thalassium</name>
    <dbReference type="NCBI Taxonomy" id="362649"/>
    <lineage>
        <taxon>Bacteria</taxon>
        <taxon>Bacillati</taxon>
        <taxon>Actinomycetota</taxon>
        <taxon>Actinomycetes</taxon>
        <taxon>Micrococcales</taxon>
        <taxon>Microbacteriaceae</taxon>
        <taxon>Microbacterium</taxon>
    </lineage>
</organism>
<keyword evidence="10" id="KW-1185">Reference proteome</keyword>
<dbReference type="RefSeq" id="WP_184749578.1">
    <property type="nucleotide sequence ID" value="NZ_BAAAJR010000003.1"/>
</dbReference>
<feature type="transmembrane region" description="Helical" evidence="8">
    <location>
        <begin position="195"/>
        <end position="218"/>
    </location>
</feature>
<evidence type="ECO:0000256" key="6">
    <source>
        <dbReference type="ARBA" id="ARBA00022989"/>
    </source>
</evidence>
<feature type="transmembrane region" description="Helical" evidence="8">
    <location>
        <begin position="158"/>
        <end position="183"/>
    </location>
</feature>
<dbReference type="EMBL" id="JACHML010000001">
    <property type="protein sequence ID" value="MBB6390310.1"/>
    <property type="molecule type" value="Genomic_DNA"/>
</dbReference>
<dbReference type="GO" id="GO:0034204">
    <property type="term" value="P:lipid translocation"/>
    <property type="evidence" value="ECO:0007669"/>
    <property type="project" value="TreeGrafter"/>
</dbReference>
<dbReference type="Pfam" id="PF03023">
    <property type="entry name" value="MurJ"/>
    <property type="match status" value="1"/>
</dbReference>
<dbReference type="PANTHER" id="PTHR47019:SF1">
    <property type="entry name" value="LIPID II FLIPPASE MURJ"/>
    <property type="match status" value="1"/>
</dbReference>
<keyword evidence="7 8" id="KW-0472">Membrane</keyword>
<dbReference type="InterPro" id="IPR051050">
    <property type="entry name" value="Lipid_II_flippase_MurJ/MviN"/>
</dbReference>
<evidence type="ECO:0000256" key="1">
    <source>
        <dbReference type="ARBA" id="ARBA00004651"/>
    </source>
</evidence>
<name>A0A7X0FNI7_9MICO</name>
<feature type="transmembrane region" description="Helical" evidence="8">
    <location>
        <begin position="7"/>
        <end position="33"/>
    </location>
</feature>
<feature type="transmembrane region" description="Helical" evidence="8">
    <location>
        <begin position="453"/>
        <end position="478"/>
    </location>
</feature>
<dbReference type="Proteomes" id="UP000537775">
    <property type="component" value="Unassembled WGS sequence"/>
</dbReference>
<dbReference type="NCBIfam" id="TIGR01695">
    <property type="entry name" value="murJ_mviN"/>
    <property type="match status" value="1"/>
</dbReference>
<feature type="transmembrane region" description="Helical" evidence="8">
    <location>
        <begin position="326"/>
        <end position="345"/>
    </location>
</feature>
<dbReference type="InterPro" id="IPR004268">
    <property type="entry name" value="MurJ"/>
</dbReference>
<dbReference type="AlphaFoldDB" id="A0A7X0FNI7"/>
<dbReference type="PRINTS" id="PR01806">
    <property type="entry name" value="VIRFACTRMVIN"/>
</dbReference>
<feature type="transmembrane region" description="Helical" evidence="8">
    <location>
        <begin position="490"/>
        <end position="514"/>
    </location>
</feature>
<keyword evidence="6 8" id="KW-1133">Transmembrane helix</keyword>